<sequence>MYLEVADAFSKAPPPTQSGRGLAAVELYSGAGGMSLGLAEAGFEILRAYDHSAAAVAAYNRNIGYHAVAADLTNMATMISQLVALRPDLVAGGPPCQDFSSAGPRAEGDRANHTRIFACYVSCIGPEWFIMENVSRARNSDAWKDARAMLSRAGYGMSEMVLDASFYGVPQKRKRFIVIGRRGERDNFMDASIRNAAAPEPMPLRALFGSSIGDHFYSHPRAADRRGVWSVDGPGPTVRNARRPQPRSYEPHPNDSNFAEAQAIYMRPFFDGRGVWSLDESAPAIVRTSREKPRQSYLDKPHHGDPSPASTAYVLTQSDVSLIQGFPVSWDWSGSLSRDVDQMIANAVPPPLARILGSEILKRHFGESSPEVPGNFGQWLAKTGKRPQVVANVKWRAKQAWQLLGGRDLRCRGAEALALEEAMSREGLPCAKKSDFRRALRDFRDWQENVSSKRGRHPAR</sequence>
<dbReference type="GO" id="GO:0032259">
    <property type="term" value="P:methylation"/>
    <property type="evidence" value="ECO:0007669"/>
    <property type="project" value="UniProtKB-KW"/>
</dbReference>
<evidence type="ECO:0000256" key="3">
    <source>
        <dbReference type="ARBA" id="ARBA00022679"/>
    </source>
</evidence>
<proteinExistence type="inferred from homology"/>
<reference evidence="9" key="1">
    <citation type="submission" date="2021-03" db="EMBL/GenBank/DDBJ databases">
        <title>Genome sequencing and assembly of Tianweitania sediminis.</title>
        <authorList>
            <person name="Chhetri G."/>
        </authorList>
    </citation>
    <scope>NUCLEOTIDE SEQUENCE</scope>
    <source>
        <strain evidence="9">Z8</strain>
    </source>
</reference>
<comment type="similarity">
    <text evidence="7">Belongs to the class I-like SAM-binding methyltransferase superfamily. C5-methyltransferase family.</text>
</comment>
<dbReference type="RefSeq" id="WP_209333990.1">
    <property type="nucleotide sequence ID" value="NZ_JAGIYY010000001.1"/>
</dbReference>
<comment type="caution">
    <text evidence="9">The sequence shown here is derived from an EMBL/GenBank/DDBJ whole genome shotgun (WGS) entry which is preliminary data.</text>
</comment>
<evidence type="ECO:0000256" key="7">
    <source>
        <dbReference type="PROSITE-ProRule" id="PRU01016"/>
    </source>
</evidence>
<dbReference type="InterPro" id="IPR018117">
    <property type="entry name" value="C5_DNA_meth_AS"/>
</dbReference>
<keyword evidence="10" id="KW-1185">Reference proteome</keyword>
<organism evidence="9 10">
    <name type="scientific">Tianweitania sediminis</name>
    <dbReference type="NCBI Taxonomy" id="1502156"/>
    <lineage>
        <taxon>Bacteria</taxon>
        <taxon>Pseudomonadati</taxon>
        <taxon>Pseudomonadota</taxon>
        <taxon>Alphaproteobacteria</taxon>
        <taxon>Hyphomicrobiales</taxon>
        <taxon>Phyllobacteriaceae</taxon>
        <taxon>Tianweitania</taxon>
    </lineage>
</organism>
<dbReference type="InterPro" id="IPR050390">
    <property type="entry name" value="C5-Methyltransferase"/>
</dbReference>
<comment type="catalytic activity">
    <reaction evidence="6">
        <text>a 2'-deoxycytidine in DNA + S-adenosyl-L-methionine = a 5-methyl-2'-deoxycytidine in DNA + S-adenosyl-L-homocysteine + H(+)</text>
        <dbReference type="Rhea" id="RHEA:13681"/>
        <dbReference type="Rhea" id="RHEA-COMP:11369"/>
        <dbReference type="Rhea" id="RHEA-COMP:11370"/>
        <dbReference type="ChEBI" id="CHEBI:15378"/>
        <dbReference type="ChEBI" id="CHEBI:57856"/>
        <dbReference type="ChEBI" id="CHEBI:59789"/>
        <dbReference type="ChEBI" id="CHEBI:85452"/>
        <dbReference type="ChEBI" id="CHEBI:85454"/>
        <dbReference type="EC" id="2.1.1.37"/>
    </reaction>
</comment>
<evidence type="ECO:0000256" key="6">
    <source>
        <dbReference type="ARBA" id="ARBA00047422"/>
    </source>
</evidence>
<dbReference type="SUPFAM" id="SSF53335">
    <property type="entry name" value="S-adenosyl-L-methionine-dependent methyltransferases"/>
    <property type="match status" value="1"/>
</dbReference>
<dbReference type="EC" id="2.1.1.37" evidence="1"/>
<name>A0A8J7RIX5_9HYPH</name>
<dbReference type="PROSITE" id="PS00094">
    <property type="entry name" value="C5_MTASE_1"/>
    <property type="match status" value="1"/>
</dbReference>
<keyword evidence="4 7" id="KW-0949">S-adenosyl-L-methionine</keyword>
<dbReference type="Gene3D" id="3.90.120.10">
    <property type="entry name" value="DNA Methylase, subunit A, domain 2"/>
    <property type="match status" value="1"/>
</dbReference>
<feature type="active site" evidence="7">
    <location>
        <position position="96"/>
    </location>
</feature>
<dbReference type="Gene3D" id="3.40.50.150">
    <property type="entry name" value="Vaccinia Virus protein VP39"/>
    <property type="match status" value="1"/>
</dbReference>
<protein>
    <recommendedName>
        <fullName evidence="1">DNA (cytosine-5-)-methyltransferase</fullName>
        <ecNumber evidence="1">2.1.1.37</ecNumber>
    </recommendedName>
</protein>
<feature type="compositionally biased region" description="Basic and acidic residues" evidence="8">
    <location>
        <begin position="288"/>
        <end position="305"/>
    </location>
</feature>
<evidence type="ECO:0000256" key="8">
    <source>
        <dbReference type="SAM" id="MobiDB-lite"/>
    </source>
</evidence>
<evidence type="ECO:0000256" key="1">
    <source>
        <dbReference type="ARBA" id="ARBA00011975"/>
    </source>
</evidence>
<gene>
    <name evidence="9" type="ORF">J5Y06_05280</name>
</gene>
<dbReference type="PANTHER" id="PTHR10629">
    <property type="entry name" value="CYTOSINE-SPECIFIC METHYLTRANSFERASE"/>
    <property type="match status" value="1"/>
</dbReference>
<feature type="region of interest" description="Disordered" evidence="8">
    <location>
        <begin position="227"/>
        <end position="256"/>
    </location>
</feature>
<dbReference type="InterPro" id="IPR001525">
    <property type="entry name" value="C5_MeTfrase"/>
</dbReference>
<dbReference type="Pfam" id="PF00145">
    <property type="entry name" value="DNA_methylase"/>
    <property type="match status" value="1"/>
</dbReference>
<dbReference type="InterPro" id="IPR029063">
    <property type="entry name" value="SAM-dependent_MTases_sf"/>
</dbReference>
<accession>A0A8J7RIX5</accession>
<dbReference type="PANTHER" id="PTHR10629:SF52">
    <property type="entry name" value="DNA (CYTOSINE-5)-METHYLTRANSFERASE 1"/>
    <property type="match status" value="1"/>
</dbReference>
<dbReference type="AlphaFoldDB" id="A0A8J7RIX5"/>
<keyword evidence="5" id="KW-0680">Restriction system</keyword>
<evidence type="ECO:0000313" key="10">
    <source>
        <dbReference type="Proteomes" id="UP000666240"/>
    </source>
</evidence>
<evidence type="ECO:0000256" key="2">
    <source>
        <dbReference type="ARBA" id="ARBA00022603"/>
    </source>
</evidence>
<feature type="region of interest" description="Disordered" evidence="8">
    <location>
        <begin position="288"/>
        <end position="310"/>
    </location>
</feature>
<dbReference type="Proteomes" id="UP000666240">
    <property type="component" value="Unassembled WGS sequence"/>
</dbReference>
<evidence type="ECO:0000313" key="9">
    <source>
        <dbReference type="EMBL" id="MBP0438051.1"/>
    </source>
</evidence>
<evidence type="ECO:0000256" key="4">
    <source>
        <dbReference type="ARBA" id="ARBA00022691"/>
    </source>
</evidence>
<dbReference type="PROSITE" id="PS51679">
    <property type="entry name" value="SAM_MT_C5"/>
    <property type="match status" value="1"/>
</dbReference>
<evidence type="ECO:0000256" key="5">
    <source>
        <dbReference type="ARBA" id="ARBA00022747"/>
    </source>
</evidence>
<keyword evidence="3 7" id="KW-0808">Transferase</keyword>
<dbReference type="EMBL" id="JAGIYY010000001">
    <property type="protein sequence ID" value="MBP0438051.1"/>
    <property type="molecule type" value="Genomic_DNA"/>
</dbReference>
<keyword evidence="2 7" id="KW-0489">Methyltransferase</keyword>
<dbReference type="PRINTS" id="PR00105">
    <property type="entry name" value="C5METTRFRASE"/>
</dbReference>
<dbReference type="GO" id="GO:0009307">
    <property type="term" value="P:DNA restriction-modification system"/>
    <property type="evidence" value="ECO:0007669"/>
    <property type="project" value="UniProtKB-KW"/>
</dbReference>
<dbReference type="GO" id="GO:0003886">
    <property type="term" value="F:DNA (cytosine-5-)-methyltransferase activity"/>
    <property type="evidence" value="ECO:0007669"/>
    <property type="project" value="UniProtKB-EC"/>
</dbReference>